<protein>
    <submittedName>
        <fullName evidence="2">DUF1842 domain-containing protein</fullName>
    </submittedName>
</protein>
<dbReference type="EMBL" id="JAWXVI010000006">
    <property type="protein sequence ID" value="MDX6190221.1"/>
    <property type="molecule type" value="Genomic_DNA"/>
</dbReference>
<organism evidence="2 3">
    <name type="scientific">Flavobacterium cupriresistens</name>
    <dbReference type="NCBI Taxonomy" id="2893885"/>
    <lineage>
        <taxon>Bacteria</taxon>
        <taxon>Pseudomonadati</taxon>
        <taxon>Bacteroidota</taxon>
        <taxon>Flavobacteriia</taxon>
        <taxon>Flavobacteriales</taxon>
        <taxon>Flavobacteriaceae</taxon>
        <taxon>Flavobacterium</taxon>
    </lineage>
</organism>
<gene>
    <name evidence="2" type="ORF">SGQ83_12740</name>
</gene>
<dbReference type="InterPro" id="IPR014992">
    <property type="entry name" value="DUF1842"/>
</dbReference>
<proteinExistence type="predicted"/>
<accession>A0ABU4RCA5</accession>
<sequence length="139" mass="15199">MENLVTEDYLAEGTIGNVGMPGAPIATFSLIVKPLKNSVTGTVIIKQTVDDSENDIAIEVKGKINVTRLGQFTKVVSLQGKYRQSLEKSENDSFLADFDAYFAINNCWDGTGGFSCHNHQIENEPVALAENLKEEFGIN</sequence>
<comment type="caution">
    <text evidence="2">The sequence shown here is derived from an EMBL/GenBank/DDBJ whole genome shotgun (WGS) entry which is preliminary data.</text>
</comment>
<evidence type="ECO:0000313" key="2">
    <source>
        <dbReference type="EMBL" id="MDX6190221.1"/>
    </source>
</evidence>
<feature type="domain" description="DUF1842" evidence="1">
    <location>
        <begin position="9"/>
        <end position="117"/>
    </location>
</feature>
<reference evidence="2 3" key="1">
    <citation type="submission" date="2023-11" db="EMBL/GenBank/DDBJ databases">
        <title>Unpublished Manusciprt.</title>
        <authorList>
            <person name="Saticioglu I.B."/>
            <person name="Ay H."/>
            <person name="Ajmi N."/>
            <person name="Altun S."/>
            <person name="Duman M."/>
        </authorList>
    </citation>
    <scope>NUCLEOTIDE SEQUENCE [LARGE SCALE GENOMIC DNA]</scope>
    <source>
        <strain evidence="2 3">Fl-318</strain>
    </source>
</reference>
<dbReference type="RefSeq" id="WP_230003446.1">
    <property type="nucleotide sequence ID" value="NZ_CP087134.1"/>
</dbReference>
<evidence type="ECO:0000259" key="1">
    <source>
        <dbReference type="Pfam" id="PF08896"/>
    </source>
</evidence>
<dbReference type="Proteomes" id="UP001273350">
    <property type="component" value="Unassembled WGS sequence"/>
</dbReference>
<evidence type="ECO:0000313" key="3">
    <source>
        <dbReference type="Proteomes" id="UP001273350"/>
    </source>
</evidence>
<name>A0ABU4RCA5_9FLAO</name>
<keyword evidence="3" id="KW-1185">Reference proteome</keyword>
<dbReference type="Pfam" id="PF08896">
    <property type="entry name" value="DUF1842"/>
    <property type="match status" value="1"/>
</dbReference>